<dbReference type="Pfam" id="PF08240">
    <property type="entry name" value="ADH_N"/>
    <property type="match status" value="1"/>
</dbReference>
<dbReference type="InterPro" id="IPR036291">
    <property type="entry name" value="NAD(P)-bd_dom_sf"/>
</dbReference>
<dbReference type="Proteomes" id="UP000527616">
    <property type="component" value="Unassembled WGS sequence"/>
</dbReference>
<keyword evidence="2" id="KW-0479">Metal-binding</keyword>
<feature type="domain" description="Enoyl reductase (ER)" evidence="5">
    <location>
        <begin position="13"/>
        <end position="366"/>
    </location>
</feature>
<dbReference type="InterPro" id="IPR013154">
    <property type="entry name" value="ADH-like_N"/>
</dbReference>
<dbReference type="GO" id="GO:0051903">
    <property type="term" value="F:S-(hydroxymethyl)glutathione dehydrogenase [NAD(P)+] activity"/>
    <property type="evidence" value="ECO:0007669"/>
    <property type="project" value="UniProtKB-EC"/>
</dbReference>
<sequence length="374" mass="39496">MKTTGSILRSQPGTFETAELELDEPRQNELLIRLVASGLCHSDDHAATGDMPTRHLPMCGGHEGSGVVEQVGPNTRGFEVGDHVVMTFLPACGRCLWCARGMQQLCDQGAYSLTGARIDDQSSYRMSLDGEPVGQQLGVSTFSQYTTVNVMSAYKVPKEVPLKPLCLLGCAAGTGWGAAVNAAEVTPGDVVIVMGVGGVGMSAVQGAAAAGAASVIVVDPVPYKREAAKQFGATDTFETLDEATEAARAVTNGQGADSTIVTIGVVTGDHISGALESIRKGGTVAMTGMGKSEEPMQITTNALMYPMMQKRLQGVIFGNWSPFNSVPTLLHAYTSGLLKLDEMMTKSYTIDQVAKGYEDMHAGDTVRGWIDYES</sequence>
<dbReference type="InterPro" id="IPR013149">
    <property type="entry name" value="ADH-like_C"/>
</dbReference>
<dbReference type="EMBL" id="JACBZS010000001">
    <property type="protein sequence ID" value="NYI69649.1"/>
    <property type="molecule type" value="Genomic_DNA"/>
</dbReference>
<evidence type="ECO:0000256" key="1">
    <source>
        <dbReference type="ARBA" id="ARBA00008072"/>
    </source>
</evidence>
<dbReference type="Gene3D" id="3.90.180.10">
    <property type="entry name" value="Medium-chain alcohol dehydrogenases, catalytic domain"/>
    <property type="match status" value="1"/>
</dbReference>
<keyword evidence="6" id="KW-0560">Oxidoreductase</keyword>
<organism evidence="6 7">
    <name type="scientific">Naumannella cuiyingiana</name>
    <dbReference type="NCBI Taxonomy" id="1347891"/>
    <lineage>
        <taxon>Bacteria</taxon>
        <taxon>Bacillati</taxon>
        <taxon>Actinomycetota</taxon>
        <taxon>Actinomycetes</taxon>
        <taxon>Propionibacteriales</taxon>
        <taxon>Propionibacteriaceae</taxon>
        <taxon>Naumannella</taxon>
    </lineage>
</organism>
<keyword evidence="7" id="KW-1185">Reference proteome</keyword>
<dbReference type="InterPro" id="IPR023921">
    <property type="entry name" value="ADH_Zn_actinomycetes"/>
</dbReference>
<comment type="similarity">
    <text evidence="1">Belongs to the zinc-containing alcohol dehydrogenase family.</text>
</comment>
<proteinExistence type="inferred from homology"/>
<keyword evidence="3" id="KW-0862">Zinc</keyword>
<dbReference type="SUPFAM" id="SSF50129">
    <property type="entry name" value="GroES-like"/>
    <property type="match status" value="2"/>
</dbReference>
<dbReference type="NCBIfam" id="TIGR03989">
    <property type="entry name" value="Rxyl_3153"/>
    <property type="match status" value="1"/>
</dbReference>
<evidence type="ECO:0000313" key="7">
    <source>
        <dbReference type="Proteomes" id="UP000527616"/>
    </source>
</evidence>
<dbReference type="Pfam" id="PF00107">
    <property type="entry name" value="ADH_zinc_N"/>
    <property type="match status" value="1"/>
</dbReference>
<dbReference type="AlphaFoldDB" id="A0A7Z0IJK7"/>
<dbReference type="PANTHER" id="PTHR43880:SF12">
    <property type="entry name" value="ALCOHOL DEHYDROGENASE CLASS-3"/>
    <property type="match status" value="1"/>
</dbReference>
<comment type="caution">
    <text evidence="6">The sequence shown here is derived from an EMBL/GenBank/DDBJ whole genome shotgun (WGS) entry which is preliminary data.</text>
</comment>
<evidence type="ECO:0000259" key="5">
    <source>
        <dbReference type="SMART" id="SM00829"/>
    </source>
</evidence>
<dbReference type="InterPro" id="IPR011032">
    <property type="entry name" value="GroES-like_sf"/>
</dbReference>
<evidence type="ECO:0000313" key="6">
    <source>
        <dbReference type="EMBL" id="NYI69649.1"/>
    </source>
</evidence>
<evidence type="ECO:0000256" key="4">
    <source>
        <dbReference type="ARBA" id="ARBA00023027"/>
    </source>
</evidence>
<reference evidence="6 7" key="1">
    <citation type="submission" date="2020-07" db="EMBL/GenBank/DDBJ databases">
        <title>Sequencing the genomes of 1000 actinobacteria strains.</title>
        <authorList>
            <person name="Klenk H.-P."/>
        </authorList>
    </citation>
    <scope>NUCLEOTIDE SEQUENCE [LARGE SCALE GENOMIC DNA]</scope>
    <source>
        <strain evidence="6 7">DSM 103164</strain>
    </source>
</reference>
<dbReference type="GO" id="GO:0004022">
    <property type="term" value="F:alcohol dehydrogenase (NAD+) activity"/>
    <property type="evidence" value="ECO:0007669"/>
    <property type="project" value="UniProtKB-EC"/>
</dbReference>
<dbReference type="InterPro" id="IPR020843">
    <property type="entry name" value="ER"/>
</dbReference>
<evidence type="ECO:0000256" key="2">
    <source>
        <dbReference type="ARBA" id="ARBA00022723"/>
    </source>
</evidence>
<dbReference type="PANTHER" id="PTHR43880">
    <property type="entry name" value="ALCOHOL DEHYDROGENASE"/>
    <property type="match status" value="1"/>
</dbReference>
<name>A0A7Z0IJK7_9ACTN</name>
<dbReference type="GO" id="GO:0008270">
    <property type="term" value="F:zinc ion binding"/>
    <property type="evidence" value="ECO:0007669"/>
    <property type="project" value="TreeGrafter"/>
</dbReference>
<evidence type="ECO:0000256" key="3">
    <source>
        <dbReference type="ARBA" id="ARBA00022833"/>
    </source>
</evidence>
<gene>
    <name evidence="6" type="ORF">GGQ54_000209</name>
</gene>
<dbReference type="GO" id="GO:0005829">
    <property type="term" value="C:cytosol"/>
    <property type="evidence" value="ECO:0007669"/>
    <property type="project" value="TreeGrafter"/>
</dbReference>
<keyword evidence="4" id="KW-0520">NAD</keyword>
<dbReference type="SUPFAM" id="SSF51735">
    <property type="entry name" value="NAD(P)-binding Rossmann-fold domains"/>
    <property type="match status" value="1"/>
</dbReference>
<dbReference type="Gene3D" id="3.40.50.720">
    <property type="entry name" value="NAD(P)-binding Rossmann-like Domain"/>
    <property type="match status" value="1"/>
</dbReference>
<dbReference type="EC" id="1.1.1.284" evidence="6"/>
<protein>
    <submittedName>
        <fullName evidence="6">S-(Hydroxymethyl)glutathione dehydrogenase/alcohol dehydrogenase</fullName>
        <ecNumber evidence="6">1.1.1.1</ecNumber>
        <ecNumber evidence="6">1.1.1.284</ecNumber>
    </submittedName>
</protein>
<dbReference type="GO" id="GO:0046294">
    <property type="term" value="P:formaldehyde catabolic process"/>
    <property type="evidence" value="ECO:0007669"/>
    <property type="project" value="TreeGrafter"/>
</dbReference>
<dbReference type="RefSeq" id="WP_179443693.1">
    <property type="nucleotide sequence ID" value="NZ_JACBZS010000001.1"/>
</dbReference>
<dbReference type="EC" id="1.1.1.1" evidence="6"/>
<dbReference type="SMART" id="SM00829">
    <property type="entry name" value="PKS_ER"/>
    <property type="match status" value="1"/>
</dbReference>
<accession>A0A7Z0IJK7</accession>